<organism evidence="2 3">
    <name type="scientific">Synergistes jonesii</name>
    <dbReference type="NCBI Taxonomy" id="2754"/>
    <lineage>
        <taxon>Bacteria</taxon>
        <taxon>Thermotogati</taxon>
        <taxon>Synergistota</taxon>
        <taxon>Synergistia</taxon>
        <taxon>Synergistales</taxon>
        <taxon>Synergistaceae</taxon>
        <taxon>Synergistes</taxon>
    </lineage>
</organism>
<evidence type="ECO:0000259" key="1">
    <source>
        <dbReference type="SMART" id="SM00849"/>
    </source>
</evidence>
<dbReference type="InterPro" id="IPR050855">
    <property type="entry name" value="NDM-1-like"/>
</dbReference>
<dbReference type="InterPro" id="IPR036866">
    <property type="entry name" value="RibonucZ/Hydroxyglut_hydro"/>
</dbReference>
<proteinExistence type="predicted"/>
<gene>
    <name evidence="2" type="ORF">EH55_11105</name>
</gene>
<feature type="domain" description="Metallo-beta-lactamase" evidence="1">
    <location>
        <begin position="17"/>
        <end position="203"/>
    </location>
</feature>
<dbReference type="OrthoDB" id="11380at2"/>
<dbReference type="RefSeq" id="WP_037978195.1">
    <property type="nucleotide sequence ID" value="NZ_JMKI01000051.1"/>
</dbReference>
<keyword evidence="3" id="KW-1185">Reference proteome</keyword>
<dbReference type="PANTHER" id="PTHR42951:SF14">
    <property type="entry name" value="METALLO-BETA-LACTAMASE SUPERFAMILY PROTEIN"/>
    <property type="match status" value="1"/>
</dbReference>
<dbReference type="PANTHER" id="PTHR42951">
    <property type="entry name" value="METALLO-BETA-LACTAMASE DOMAIN-CONTAINING"/>
    <property type="match status" value="1"/>
</dbReference>
<evidence type="ECO:0000313" key="3">
    <source>
        <dbReference type="Proteomes" id="UP000027665"/>
    </source>
</evidence>
<dbReference type="STRING" id="2754.EH55_11105"/>
<sequence length="293" mass="33140">MYEFVKLSDRCGYIKNPANVGVVSLGDRDVCLIDSGSDGEAARKILKKIRENKWNVRCIINTHSNADHTGGNQFIQSRTNCSVLSTDVECAIARNSYIEPSYLWGGRPYAELRNKFLMAKPTPQTKDLEANLPEGLQIIKLPGHYFDMVGIMACDGTCYIADAVFAEEIVRKYHIVFIYDVAKFLETLDMLDTLEAKIFVPAHAEPSADIRALTAANRAKVLEVAELIYDICSEPITFEKILKKLFYHYDLTMNHNQYVLVGSTVRSYIAYLHDGGRIDAEFIGNEMFWKKTN</sequence>
<dbReference type="SUPFAM" id="SSF56281">
    <property type="entry name" value="Metallo-hydrolase/oxidoreductase"/>
    <property type="match status" value="1"/>
</dbReference>
<dbReference type="SMART" id="SM00849">
    <property type="entry name" value="Lactamase_B"/>
    <property type="match status" value="1"/>
</dbReference>
<dbReference type="EMBL" id="JMKI01000051">
    <property type="protein sequence ID" value="KEJ91384.1"/>
    <property type="molecule type" value="Genomic_DNA"/>
</dbReference>
<dbReference type="Proteomes" id="UP000027665">
    <property type="component" value="Unassembled WGS sequence"/>
</dbReference>
<dbReference type="Pfam" id="PF00753">
    <property type="entry name" value="Lactamase_B"/>
    <property type="match status" value="1"/>
</dbReference>
<dbReference type="eggNOG" id="COG0491">
    <property type="taxonomic scope" value="Bacteria"/>
</dbReference>
<dbReference type="GeneID" id="90984532"/>
<protein>
    <submittedName>
        <fullName evidence="2">Beta-lactamase</fullName>
    </submittedName>
</protein>
<dbReference type="Gene3D" id="3.60.15.10">
    <property type="entry name" value="Ribonuclease Z/Hydroxyacylglutathione hydrolase-like"/>
    <property type="match status" value="1"/>
</dbReference>
<reference evidence="2 3" key="1">
    <citation type="submission" date="2014-04" db="EMBL/GenBank/DDBJ databases">
        <title>Draft Genome Sequence of Synergistes jonesii.</title>
        <authorList>
            <person name="Coil D.A."/>
            <person name="Eisen J.A."/>
            <person name="Holland-Moritz H.E."/>
        </authorList>
    </citation>
    <scope>NUCLEOTIDE SEQUENCE [LARGE SCALE GENOMIC DNA]</scope>
    <source>
        <strain evidence="2 3">78-1</strain>
    </source>
</reference>
<dbReference type="InterPro" id="IPR001279">
    <property type="entry name" value="Metallo-B-lactamas"/>
</dbReference>
<dbReference type="CDD" id="cd07743">
    <property type="entry name" value="metallo-hydrolase-like_MBL-fold"/>
    <property type="match status" value="1"/>
</dbReference>
<name>A0A073INP5_9BACT</name>
<dbReference type="AlphaFoldDB" id="A0A073INP5"/>
<evidence type="ECO:0000313" key="2">
    <source>
        <dbReference type="EMBL" id="KEJ91384.1"/>
    </source>
</evidence>
<comment type="caution">
    <text evidence="2">The sequence shown here is derived from an EMBL/GenBank/DDBJ whole genome shotgun (WGS) entry which is preliminary data.</text>
</comment>
<accession>A0A073INP5</accession>